<feature type="domain" description="NAD(P)-binding" evidence="2">
    <location>
        <begin position="14"/>
        <end position="228"/>
    </location>
</feature>
<dbReference type="SUPFAM" id="SSF51735">
    <property type="entry name" value="NAD(P)-binding Rossmann-fold domains"/>
    <property type="match status" value="1"/>
</dbReference>
<dbReference type="Gene3D" id="3.40.50.720">
    <property type="entry name" value="NAD(P)-binding Rossmann-like Domain"/>
    <property type="match status" value="1"/>
</dbReference>
<dbReference type="PANTHER" id="PTHR43355">
    <property type="entry name" value="FLAVIN REDUCTASE (NADPH)"/>
    <property type="match status" value="1"/>
</dbReference>
<comment type="caution">
    <text evidence="3">The sequence shown here is derived from an EMBL/GenBank/DDBJ whole genome shotgun (WGS) entry which is preliminary data.</text>
</comment>
<dbReference type="InterPro" id="IPR036291">
    <property type="entry name" value="NAD(P)-bd_dom_sf"/>
</dbReference>
<dbReference type="InterPro" id="IPR051606">
    <property type="entry name" value="Polyketide_Oxido-like"/>
</dbReference>
<evidence type="ECO:0000256" key="1">
    <source>
        <dbReference type="ARBA" id="ARBA00038376"/>
    </source>
</evidence>
<organism evidence="3 4">
    <name type="scientific">Dactylonectria estremocensis</name>
    <dbReference type="NCBI Taxonomy" id="1079267"/>
    <lineage>
        <taxon>Eukaryota</taxon>
        <taxon>Fungi</taxon>
        <taxon>Dikarya</taxon>
        <taxon>Ascomycota</taxon>
        <taxon>Pezizomycotina</taxon>
        <taxon>Sordariomycetes</taxon>
        <taxon>Hypocreomycetidae</taxon>
        <taxon>Hypocreales</taxon>
        <taxon>Nectriaceae</taxon>
        <taxon>Dactylonectria</taxon>
    </lineage>
</organism>
<dbReference type="AlphaFoldDB" id="A0A9P9ESX9"/>
<protein>
    <recommendedName>
        <fullName evidence="2">NAD(P)-binding domain-containing protein</fullName>
    </recommendedName>
</protein>
<dbReference type="GO" id="GO:0042602">
    <property type="term" value="F:riboflavin reductase (NADPH) activity"/>
    <property type="evidence" value="ECO:0007669"/>
    <property type="project" value="TreeGrafter"/>
</dbReference>
<dbReference type="PANTHER" id="PTHR43355:SF2">
    <property type="entry name" value="FLAVIN REDUCTASE (NADPH)"/>
    <property type="match status" value="1"/>
</dbReference>
<evidence type="ECO:0000313" key="3">
    <source>
        <dbReference type="EMBL" id="KAH7144358.1"/>
    </source>
</evidence>
<dbReference type="OrthoDB" id="63935at2759"/>
<name>A0A9P9ESX9_9HYPO</name>
<evidence type="ECO:0000259" key="2">
    <source>
        <dbReference type="Pfam" id="PF13460"/>
    </source>
</evidence>
<dbReference type="EMBL" id="JAGMUU010000010">
    <property type="protein sequence ID" value="KAH7144358.1"/>
    <property type="molecule type" value="Genomic_DNA"/>
</dbReference>
<dbReference type="Proteomes" id="UP000717696">
    <property type="component" value="Unassembled WGS sequence"/>
</dbReference>
<sequence>MSATLSNQTIAFLGGSGGCGLASLKLAVAAGHTCIALARTPAKFEALFPSKPANLHIRQGNAHDADAVAACLTHPSDPARLVDAVSFTIGGLFDPKKFTIDDPDVCKKGIATLLTALNNLRAKGAVGSPLLAVISTTGISKHARDVPLAFVPFYHYGLSVPHADKQVMEERLLASPERWVAVRPSLLVDGAKPARKIRVGVEDLTAGVEKKEVGYTISREDVGRWTYENLLAAENTQYHGKAVSITW</sequence>
<dbReference type="Pfam" id="PF13460">
    <property type="entry name" value="NAD_binding_10"/>
    <property type="match status" value="1"/>
</dbReference>
<dbReference type="InterPro" id="IPR016040">
    <property type="entry name" value="NAD(P)-bd_dom"/>
</dbReference>
<dbReference type="GO" id="GO:0004074">
    <property type="term" value="F:biliverdin reductase [NAD(P)H] activity"/>
    <property type="evidence" value="ECO:0007669"/>
    <property type="project" value="TreeGrafter"/>
</dbReference>
<gene>
    <name evidence="3" type="ORF">B0J13DRAFT_555019</name>
</gene>
<accession>A0A9P9ESX9</accession>
<reference evidence="3" key="1">
    <citation type="journal article" date="2021" name="Nat. Commun.">
        <title>Genetic determinants of endophytism in the Arabidopsis root mycobiome.</title>
        <authorList>
            <person name="Mesny F."/>
            <person name="Miyauchi S."/>
            <person name="Thiergart T."/>
            <person name="Pickel B."/>
            <person name="Atanasova L."/>
            <person name="Karlsson M."/>
            <person name="Huettel B."/>
            <person name="Barry K.W."/>
            <person name="Haridas S."/>
            <person name="Chen C."/>
            <person name="Bauer D."/>
            <person name="Andreopoulos W."/>
            <person name="Pangilinan J."/>
            <person name="LaButti K."/>
            <person name="Riley R."/>
            <person name="Lipzen A."/>
            <person name="Clum A."/>
            <person name="Drula E."/>
            <person name="Henrissat B."/>
            <person name="Kohler A."/>
            <person name="Grigoriev I.V."/>
            <person name="Martin F.M."/>
            <person name="Hacquard S."/>
        </authorList>
    </citation>
    <scope>NUCLEOTIDE SEQUENCE</scope>
    <source>
        <strain evidence="3">MPI-CAGE-AT-0021</strain>
    </source>
</reference>
<evidence type="ECO:0000313" key="4">
    <source>
        <dbReference type="Proteomes" id="UP000717696"/>
    </source>
</evidence>
<proteinExistence type="inferred from homology"/>
<comment type="similarity">
    <text evidence="1">Belongs to the avfA family.</text>
</comment>
<keyword evidence="4" id="KW-1185">Reference proteome</keyword>